<reference evidence="12" key="3">
    <citation type="submission" date="2017-01" db="EMBL/GenBank/DDBJ databases">
        <authorList>
            <person name="Mah S.A."/>
            <person name="Swanson W.J."/>
            <person name="Moy G.W."/>
            <person name="Vacquier V.D."/>
        </authorList>
    </citation>
    <scope>NUCLEOTIDE SEQUENCE [LARGE SCALE GENOMIC DNA]</scope>
    <source>
        <strain evidence="12">65</strain>
    </source>
</reference>
<dbReference type="GO" id="GO:0007021">
    <property type="term" value="P:tubulin complex assembly"/>
    <property type="evidence" value="ECO:0007669"/>
    <property type="project" value="UniProtKB-UniRule"/>
</dbReference>
<dbReference type="SUPFAM" id="SSF46988">
    <property type="entry name" value="Tubulin chaperone cofactor A"/>
    <property type="match status" value="1"/>
</dbReference>
<evidence type="ECO:0000256" key="8">
    <source>
        <dbReference type="ARBA" id="ARBA00023212"/>
    </source>
</evidence>
<dbReference type="GO" id="GO:0007023">
    <property type="term" value="P:post-chaperonin tubulin folding pathway"/>
    <property type="evidence" value="ECO:0007669"/>
    <property type="project" value="UniProtKB-UniRule"/>
</dbReference>
<evidence type="ECO:0000256" key="7">
    <source>
        <dbReference type="ARBA" id="ARBA00023186"/>
    </source>
</evidence>
<evidence type="ECO:0000313" key="13">
    <source>
        <dbReference type="Proteomes" id="UP000189513"/>
    </source>
</evidence>
<dbReference type="InterPro" id="IPR004226">
    <property type="entry name" value="TBCA"/>
</dbReference>
<dbReference type="EMBL" id="LK052887">
    <property type="protein sequence ID" value="CDR38986.1"/>
    <property type="molecule type" value="Genomic_DNA"/>
</dbReference>
<keyword evidence="6 9" id="KW-0493">Microtubule</keyword>
<reference evidence="11" key="1">
    <citation type="journal article" date="2014" name="Genome Announc.">
        <title>Genome sequence of the yeast Cyberlindnera fabianii (Hansenula fabianii).</title>
        <authorList>
            <person name="Freel K.C."/>
            <person name="Sarilar V."/>
            <person name="Neuveglise C."/>
            <person name="Devillers H."/>
            <person name="Friedrich A."/>
            <person name="Schacherer J."/>
        </authorList>
    </citation>
    <scope>NUCLEOTIDE SEQUENCE</scope>
    <source>
        <strain evidence="11">YJS4271</strain>
    </source>
</reference>
<proteinExistence type="inferred from homology"/>
<sequence length="102" mass="11756">MSPSPLEIKTSALTRLLKEEKLYQQELKDQESHIASMKAQNADPYELKKQVEVLDDTKRVIPELKKKISEMAQSLEDFLKTYDGAEDVTSAKEKLEEVKKFL</sequence>
<keyword evidence="7 9" id="KW-0143">Chaperone</keyword>
<dbReference type="FunFam" id="1.20.58.90:FF:000010">
    <property type="entry name" value="Tubulin-specific chaperone A"/>
    <property type="match status" value="1"/>
</dbReference>
<protein>
    <recommendedName>
        <fullName evidence="4 9">Tubulin-specific chaperone A</fullName>
    </recommendedName>
</protein>
<comment type="function">
    <text evidence="1">Tubulin-folding protein; involved in the early step of the tubulin folding pathway.</text>
</comment>
<dbReference type="GO" id="GO:0048487">
    <property type="term" value="F:beta-tubulin binding"/>
    <property type="evidence" value="ECO:0007669"/>
    <property type="project" value="InterPro"/>
</dbReference>
<dbReference type="Proteomes" id="UP000189513">
    <property type="component" value="Unassembled WGS sequence"/>
</dbReference>
<evidence type="ECO:0000313" key="11">
    <source>
        <dbReference type="EMBL" id="CDR38986.1"/>
    </source>
</evidence>
<gene>
    <name evidence="12" type="ORF">BON22_3443</name>
    <name evidence="11" type="ORF">CYFA0S_02e10066g</name>
</gene>
<evidence type="ECO:0000256" key="1">
    <source>
        <dbReference type="ARBA" id="ARBA00003046"/>
    </source>
</evidence>
<comment type="subunit">
    <text evidence="9">Supercomplex made of cofactors A to E. Cofactors A and D function by capturing and stabilizing tubulin in a quasi-native conformation. Cofactor E binds to the cofactor D-tubulin complex; interaction with cofactor C then causes the release of tubulin polypeptides that are committed to the native state.</text>
</comment>
<name>A0A061AUI0_CYBFA</name>
<organism evidence="11">
    <name type="scientific">Cyberlindnera fabianii</name>
    <name type="common">Yeast</name>
    <name type="synonym">Hansenula fabianii</name>
    <dbReference type="NCBI Taxonomy" id="36022"/>
    <lineage>
        <taxon>Eukaryota</taxon>
        <taxon>Fungi</taxon>
        <taxon>Dikarya</taxon>
        <taxon>Ascomycota</taxon>
        <taxon>Saccharomycotina</taxon>
        <taxon>Saccharomycetes</taxon>
        <taxon>Phaffomycetales</taxon>
        <taxon>Phaffomycetaceae</taxon>
        <taxon>Cyberlindnera</taxon>
    </lineage>
</organism>
<dbReference type="GO" id="GO:0005874">
    <property type="term" value="C:microtubule"/>
    <property type="evidence" value="ECO:0007669"/>
    <property type="project" value="UniProtKB-KW"/>
</dbReference>
<dbReference type="OMA" id="VIQECIM"/>
<evidence type="ECO:0000256" key="4">
    <source>
        <dbReference type="ARBA" id="ARBA00015002"/>
    </source>
</evidence>
<keyword evidence="8 9" id="KW-0206">Cytoskeleton</keyword>
<evidence type="ECO:0000256" key="6">
    <source>
        <dbReference type="ARBA" id="ARBA00022701"/>
    </source>
</evidence>
<keyword evidence="10" id="KW-0175">Coiled coil</keyword>
<reference evidence="13" key="2">
    <citation type="journal article" date="2017" name="Genome Announc.">
        <title>Genome sequences of Cyberlindnera fabianii 65, Pichia kudriavzevii 129, and Saccharomyces cerevisiae 131 isolated from fermented masau fruits in Zimbabwe.</title>
        <authorList>
            <person name="van Rijswijck I.M.H."/>
            <person name="Derks M.F.L."/>
            <person name="Abee T."/>
            <person name="de Ridder D."/>
            <person name="Smid E.J."/>
        </authorList>
    </citation>
    <scope>NUCLEOTIDE SEQUENCE [LARGE SCALE GENOMIC DNA]</scope>
    <source>
        <strain evidence="13">65</strain>
    </source>
</reference>
<dbReference type="InterPro" id="IPR036126">
    <property type="entry name" value="TBCA_sf"/>
</dbReference>
<dbReference type="Gene3D" id="1.20.58.90">
    <property type="match status" value="1"/>
</dbReference>
<dbReference type="Pfam" id="PF02970">
    <property type="entry name" value="TBCA"/>
    <property type="match status" value="1"/>
</dbReference>
<evidence type="ECO:0000256" key="2">
    <source>
        <dbReference type="ARBA" id="ARBA00004245"/>
    </source>
</evidence>
<dbReference type="AlphaFoldDB" id="A0A061AUI0"/>
<keyword evidence="5 9" id="KW-0963">Cytoplasm</keyword>
<evidence type="ECO:0000256" key="5">
    <source>
        <dbReference type="ARBA" id="ARBA00022490"/>
    </source>
</evidence>
<keyword evidence="13" id="KW-1185">Reference proteome</keyword>
<dbReference type="GO" id="GO:0005829">
    <property type="term" value="C:cytosol"/>
    <property type="evidence" value="ECO:0007669"/>
    <property type="project" value="TreeGrafter"/>
</dbReference>
<comment type="subcellular location">
    <subcellularLocation>
        <location evidence="2 9">Cytoplasm</location>
        <location evidence="2 9">Cytoskeleton</location>
    </subcellularLocation>
</comment>
<evidence type="ECO:0000256" key="10">
    <source>
        <dbReference type="SAM" id="Coils"/>
    </source>
</evidence>
<dbReference type="OrthoDB" id="296187at2759"/>
<dbReference type="EMBL" id="MPUK01000006">
    <property type="protein sequence ID" value="ONH66659.1"/>
    <property type="molecule type" value="Genomic_DNA"/>
</dbReference>
<dbReference type="STRING" id="36022.A0A061AUI0"/>
<evidence type="ECO:0000313" key="12">
    <source>
        <dbReference type="EMBL" id="ONH66659.1"/>
    </source>
</evidence>
<dbReference type="PANTHER" id="PTHR21500">
    <property type="entry name" value="TUBULIN-SPECIFIC CHAPERONE A"/>
    <property type="match status" value="1"/>
</dbReference>
<evidence type="ECO:0000256" key="9">
    <source>
        <dbReference type="RuleBase" id="RU364030"/>
    </source>
</evidence>
<feature type="coiled-coil region" evidence="10">
    <location>
        <begin position="13"/>
        <end position="40"/>
    </location>
</feature>
<evidence type="ECO:0000256" key="3">
    <source>
        <dbReference type="ARBA" id="ARBA00006806"/>
    </source>
</evidence>
<comment type="similarity">
    <text evidence="3 9">Belongs to the TBCA family.</text>
</comment>
<dbReference type="VEuPathDB" id="FungiDB:BON22_3443"/>
<dbReference type="PANTHER" id="PTHR21500:SF0">
    <property type="entry name" value="TUBULIN-SPECIFIC CHAPERONE A"/>
    <property type="match status" value="1"/>
</dbReference>
<accession>A0A061AUI0</accession>